<sequence length="20" mass="2103">MLFARSPSAPSAPFVSFSGF</sequence>
<organism evidence="1 2">
    <name type="scientific">Pyronema omphalodes (strain CBS 100304)</name>
    <name type="common">Pyronema confluens</name>
    <dbReference type="NCBI Taxonomy" id="1076935"/>
    <lineage>
        <taxon>Eukaryota</taxon>
        <taxon>Fungi</taxon>
        <taxon>Dikarya</taxon>
        <taxon>Ascomycota</taxon>
        <taxon>Pezizomycotina</taxon>
        <taxon>Pezizomycetes</taxon>
        <taxon>Pezizales</taxon>
        <taxon>Pyronemataceae</taxon>
        <taxon>Pyronema</taxon>
    </lineage>
</organism>
<name>U4L8V5_PYROM</name>
<reference evidence="1 2" key="1">
    <citation type="journal article" date="2013" name="PLoS Genet.">
        <title>The genome and development-dependent transcriptomes of Pyronema confluens: a window into fungal evolution.</title>
        <authorList>
            <person name="Traeger S."/>
            <person name="Altegoer F."/>
            <person name="Freitag M."/>
            <person name="Gabaldon T."/>
            <person name="Kempken F."/>
            <person name="Kumar A."/>
            <person name="Marcet-Houben M."/>
            <person name="Poggeler S."/>
            <person name="Stajich J.E."/>
            <person name="Nowrousian M."/>
        </authorList>
    </citation>
    <scope>NUCLEOTIDE SEQUENCE [LARGE SCALE GENOMIC DNA]</scope>
    <source>
        <strain evidence="2">CBS 100304</strain>
        <tissue evidence="1">Vegetative mycelium</tissue>
    </source>
</reference>
<evidence type="ECO:0000313" key="2">
    <source>
        <dbReference type="Proteomes" id="UP000018144"/>
    </source>
</evidence>
<protein>
    <submittedName>
        <fullName evidence="1">Uncharacterized protein</fullName>
    </submittedName>
</protein>
<evidence type="ECO:0000313" key="1">
    <source>
        <dbReference type="EMBL" id="CCX09793.1"/>
    </source>
</evidence>
<keyword evidence="2" id="KW-1185">Reference proteome</keyword>
<gene>
    <name evidence="1" type="ORF">PCON_09386</name>
</gene>
<dbReference type="AlphaFoldDB" id="U4L8V5"/>
<proteinExistence type="predicted"/>
<accession>U4L8V5</accession>
<dbReference type="EMBL" id="HF935496">
    <property type="protein sequence ID" value="CCX09793.1"/>
    <property type="molecule type" value="Genomic_DNA"/>
</dbReference>
<dbReference type="Proteomes" id="UP000018144">
    <property type="component" value="Unassembled WGS sequence"/>
</dbReference>